<dbReference type="Gene3D" id="3.40.640.10">
    <property type="entry name" value="Type I PLP-dependent aspartate aminotransferase-like (Major domain)"/>
    <property type="match status" value="1"/>
</dbReference>
<accession>A0AAX7TWG1</accession>
<dbReference type="GO" id="GO:0006572">
    <property type="term" value="P:L-tyrosine catabolic process"/>
    <property type="evidence" value="ECO:0007669"/>
    <property type="project" value="UniProtKB-KW"/>
</dbReference>
<dbReference type="GO" id="GO:0004838">
    <property type="term" value="F:L-tyrosine-2-oxoglutarate transaminase activity"/>
    <property type="evidence" value="ECO:0007669"/>
    <property type="project" value="UniProtKB-UniRule"/>
</dbReference>
<evidence type="ECO:0000256" key="14">
    <source>
        <dbReference type="PIRSR" id="PIRSR000517-1"/>
    </source>
</evidence>
<feature type="modified residue" description="N6-(pyridoxal phosphate)lysine" evidence="14">
    <location>
        <position position="339"/>
    </location>
</feature>
<proteinExistence type="inferred from homology"/>
<dbReference type="FunFam" id="3.90.1150.10:FF:000040">
    <property type="entry name" value="Tyrosine aminotransferase"/>
    <property type="match status" value="1"/>
</dbReference>
<keyword evidence="11" id="KW-0585">Phenylalanine catabolism</keyword>
<dbReference type="InterPro" id="IPR004839">
    <property type="entry name" value="Aminotransferase_I/II_large"/>
</dbReference>
<keyword evidence="7" id="KW-0032">Aminotransferase</keyword>
<dbReference type="InterPro" id="IPR004838">
    <property type="entry name" value="NHTrfase_class1_PyrdxlP-BS"/>
</dbReference>
<dbReference type="PROSITE" id="PS00105">
    <property type="entry name" value="AA_TRANSFER_CLASS_1"/>
    <property type="match status" value="1"/>
</dbReference>
<reference evidence="16" key="2">
    <citation type="submission" date="2025-08" db="UniProtKB">
        <authorList>
            <consortium name="Ensembl"/>
        </authorList>
    </citation>
    <scope>IDENTIFICATION</scope>
</reference>
<evidence type="ECO:0000256" key="9">
    <source>
        <dbReference type="ARBA" id="ARBA00022878"/>
    </source>
</evidence>
<evidence type="ECO:0000256" key="12">
    <source>
        <dbReference type="ARBA" id="ARBA00047798"/>
    </source>
</evidence>
<keyword evidence="9" id="KW-0828">Tyrosine catabolism</keyword>
<dbReference type="InterPro" id="IPR015424">
    <property type="entry name" value="PyrdxlP-dep_Trfase"/>
</dbReference>
<feature type="domain" description="Aminotransferase class I/classII large" evidence="15">
    <location>
        <begin position="136"/>
        <end position="493"/>
    </location>
</feature>
<dbReference type="GO" id="GO:0030170">
    <property type="term" value="F:pyridoxal phosphate binding"/>
    <property type="evidence" value="ECO:0007669"/>
    <property type="project" value="InterPro"/>
</dbReference>
<comment type="subunit">
    <text evidence="4 13">Homodimer.</text>
</comment>
<evidence type="ECO:0000256" key="2">
    <source>
        <dbReference type="ARBA" id="ARBA00005203"/>
    </source>
</evidence>
<comment type="cofactor">
    <cofactor evidence="1 13 14">
        <name>pyridoxal 5'-phosphate</name>
        <dbReference type="ChEBI" id="CHEBI:597326"/>
    </cofactor>
</comment>
<evidence type="ECO:0000256" key="4">
    <source>
        <dbReference type="ARBA" id="ARBA00011738"/>
    </source>
</evidence>
<dbReference type="Proteomes" id="UP000265100">
    <property type="component" value="Chromosome 7"/>
</dbReference>
<evidence type="ECO:0000313" key="17">
    <source>
        <dbReference type="Proteomes" id="UP000265100"/>
    </source>
</evidence>
<dbReference type="AlphaFoldDB" id="A0AAX7TWG1"/>
<dbReference type="InterPro" id="IPR015421">
    <property type="entry name" value="PyrdxlP-dep_Trfase_major"/>
</dbReference>
<dbReference type="InterPro" id="IPR015422">
    <property type="entry name" value="PyrdxlP-dep_Trfase_small"/>
</dbReference>
<reference evidence="16" key="3">
    <citation type="submission" date="2025-09" db="UniProtKB">
        <authorList>
            <consortium name="Ensembl"/>
        </authorList>
    </citation>
    <scope>IDENTIFICATION</scope>
</reference>
<dbReference type="Pfam" id="PF00155">
    <property type="entry name" value="Aminotran_1_2"/>
    <property type="match status" value="1"/>
</dbReference>
<name>A0AAX7TWG1_ASTCA</name>
<comment type="function">
    <text evidence="13">Transaminase involved in tyrosine breakdown. Converts tyrosine to p-hydroxyphenylpyruvate.</text>
</comment>
<keyword evidence="17" id="KW-1185">Reference proteome</keyword>
<evidence type="ECO:0000256" key="3">
    <source>
        <dbReference type="ARBA" id="ARBA00007441"/>
    </source>
</evidence>
<dbReference type="InterPro" id="IPR005957">
    <property type="entry name" value="Tyrosine_aminoTrfase"/>
</dbReference>
<evidence type="ECO:0000256" key="13">
    <source>
        <dbReference type="PIRNR" id="PIRNR000517"/>
    </source>
</evidence>
<evidence type="ECO:0000256" key="5">
    <source>
        <dbReference type="ARBA" id="ARBA00012749"/>
    </source>
</evidence>
<dbReference type="NCBIfam" id="TIGR01264">
    <property type="entry name" value="tyr_amTase_E"/>
    <property type="match status" value="1"/>
</dbReference>
<evidence type="ECO:0000313" key="16">
    <source>
        <dbReference type="Ensembl" id="ENSACLP00000057796.1"/>
    </source>
</evidence>
<dbReference type="NCBIfam" id="TIGR01265">
    <property type="entry name" value="tyr_nico_aTase"/>
    <property type="match status" value="1"/>
</dbReference>
<keyword evidence="10 13" id="KW-0663">Pyridoxal phosphate</keyword>
<evidence type="ECO:0000256" key="1">
    <source>
        <dbReference type="ARBA" id="ARBA00001933"/>
    </source>
</evidence>
<dbReference type="Ensembl" id="ENSACLT00000056437.1">
    <property type="protein sequence ID" value="ENSACLP00000057796.1"/>
    <property type="gene ID" value="ENSACLG00000024554.2"/>
</dbReference>
<dbReference type="GeneTree" id="ENSGT00940000156704"/>
<dbReference type="GO" id="GO:0006559">
    <property type="term" value="P:L-phenylalanine catabolic process"/>
    <property type="evidence" value="ECO:0007669"/>
    <property type="project" value="UniProtKB-UniRule"/>
</dbReference>
<organism evidence="16 17">
    <name type="scientific">Astatotilapia calliptera</name>
    <name type="common">Eastern happy</name>
    <name type="synonym">Chromis callipterus</name>
    <dbReference type="NCBI Taxonomy" id="8154"/>
    <lineage>
        <taxon>Eukaryota</taxon>
        <taxon>Metazoa</taxon>
        <taxon>Chordata</taxon>
        <taxon>Craniata</taxon>
        <taxon>Vertebrata</taxon>
        <taxon>Euteleostomi</taxon>
        <taxon>Actinopterygii</taxon>
        <taxon>Neopterygii</taxon>
        <taxon>Teleostei</taxon>
        <taxon>Neoteleostei</taxon>
        <taxon>Acanthomorphata</taxon>
        <taxon>Ovalentaria</taxon>
        <taxon>Cichlomorphae</taxon>
        <taxon>Cichliformes</taxon>
        <taxon>Cichlidae</taxon>
        <taxon>African cichlids</taxon>
        <taxon>Pseudocrenilabrinae</taxon>
        <taxon>Haplochromini</taxon>
        <taxon>Astatotilapia</taxon>
    </lineage>
</organism>
<dbReference type="EC" id="2.6.1.5" evidence="5 13"/>
<evidence type="ECO:0000256" key="11">
    <source>
        <dbReference type="ARBA" id="ARBA00023232"/>
    </source>
</evidence>
<dbReference type="FunFam" id="3.40.640.10:FF:000048">
    <property type="entry name" value="tyrosine aminotransferase"/>
    <property type="match status" value="1"/>
</dbReference>
<comment type="pathway">
    <text evidence="2 13">Amino-acid degradation; L-phenylalanine degradation; acetoacetate and fumarate from L-phenylalanine: step 2/6.</text>
</comment>
<dbReference type="PANTHER" id="PTHR45744:SF2">
    <property type="entry name" value="TYROSINE AMINOTRANSFERASE"/>
    <property type="match status" value="1"/>
</dbReference>
<evidence type="ECO:0000256" key="6">
    <source>
        <dbReference type="ARBA" id="ARBA00015959"/>
    </source>
</evidence>
<comment type="similarity">
    <text evidence="3 13">Belongs to the class-I pyridoxal-phosphate-dependent aminotransferase family.</text>
</comment>
<reference evidence="16" key="1">
    <citation type="submission" date="2018-05" db="EMBL/GenBank/DDBJ databases">
        <authorList>
            <person name="Datahose"/>
        </authorList>
    </citation>
    <scope>NUCLEOTIDE SEQUENCE</scope>
</reference>
<sequence>MSSRMETKSYMVQMNGNGVCGKTTVNGKTLNENGVNRNGVHGNGVHHVNIKGALYPIKSKSRRQRWEVKPSEMANNTLNPIRAIVDGMKLTPNPEKPMIALSIGEEIPRKIPFRFGGLHHAYSLFFLTADYLHLCSSGDPTVFGNLPTDGAVLQAMKDAIDSQKYNGYAPSVGYLQSRQAVANFYSCPEAPLEAEDVILTSGCSQAIDLAISVLCNPGDNILVPCPGFSLYKTLAVSMGIEVKLYNLLPEKSWEVDLQHMESLIDERTSCLIITNPSNPCGSVFNKKHLQEILKVASRHCVPILADEIYSDMVFPGCSSPSMASLSSDVPILSCGGLAKRWLVPGWRMGWILIHDRDDIFGTEIRQGLVKLSQRILGACSIVQGALEQILDSTPQSFYNNTIGFLKSNSEICFSELSSVPGLNPVMPSGAMYIMIGIDMDHFPDFKNDVDFTERLVTEQSVFCLPASAFEYPNFFRIVVTVPEEMMLEACARIREFCQSHYRPPSRDSNDLDQ</sequence>
<comment type="catalytic activity">
    <reaction evidence="12 13">
        <text>L-tyrosine + 2-oxoglutarate = 3-(4-hydroxyphenyl)pyruvate + L-glutamate</text>
        <dbReference type="Rhea" id="RHEA:15093"/>
        <dbReference type="ChEBI" id="CHEBI:16810"/>
        <dbReference type="ChEBI" id="CHEBI:29985"/>
        <dbReference type="ChEBI" id="CHEBI:36242"/>
        <dbReference type="ChEBI" id="CHEBI:58315"/>
        <dbReference type="EC" id="2.6.1.5"/>
    </reaction>
</comment>
<gene>
    <name evidence="16" type="primary">TAT</name>
</gene>
<evidence type="ECO:0000256" key="8">
    <source>
        <dbReference type="ARBA" id="ARBA00022679"/>
    </source>
</evidence>
<dbReference type="PANTHER" id="PTHR45744">
    <property type="entry name" value="TYROSINE AMINOTRANSFERASE"/>
    <property type="match status" value="1"/>
</dbReference>
<dbReference type="PIRSF" id="PIRSF000517">
    <property type="entry name" value="Tyr_transaminase"/>
    <property type="match status" value="1"/>
</dbReference>
<dbReference type="SUPFAM" id="SSF53383">
    <property type="entry name" value="PLP-dependent transferases"/>
    <property type="match status" value="1"/>
</dbReference>
<evidence type="ECO:0000256" key="7">
    <source>
        <dbReference type="ARBA" id="ARBA00022576"/>
    </source>
</evidence>
<evidence type="ECO:0000259" key="15">
    <source>
        <dbReference type="Pfam" id="PF00155"/>
    </source>
</evidence>
<dbReference type="Gene3D" id="3.90.1150.10">
    <property type="entry name" value="Aspartate Aminotransferase, domain 1"/>
    <property type="match status" value="1"/>
</dbReference>
<evidence type="ECO:0000256" key="10">
    <source>
        <dbReference type="ARBA" id="ARBA00022898"/>
    </source>
</evidence>
<dbReference type="CDD" id="cd00609">
    <property type="entry name" value="AAT_like"/>
    <property type="match status" value="1"/>
</dbReference>
<protein>
    <recommendedName>
        <fullName evidence="6 13">Tyrosine aminotransferase</fullName>
        <shortName evidence="13">TAT</shortName>
        <ecNumber evidence="5 13">2.6.1.5</ecNumber>
    </recommendedName>
</protein>
<keyword evidence="8" id="KW-0808">Transferase</keyword>
<dbReference type="InterPro" id="IPR005958">
    <property type="entry name" value="TyrNic_aminoTrfase"/>
</dbReference>